<comment type="caution">
    <text evidence="2">The sequence shown here is derived from an EMBL/GenBank/DDBJ whole genome shotgun (WGS) entry which is preliminary data.</text>
</comment>
<dbReference type="Proteomes" id="UP000663828">
    <property type="component" value="Unassembled WGS sequence"/>
</dbReference>
<sequence length="110" mass="12611">MFFQNNNSLFIVGAGFQDYIDHLSISFQATAEEVIIWDATTDIYETMETVVKFNTDVHNMSLLTMIMTLGKYMGPIKCETPDGRDSTKKFNESLVELHVVSRELTYDEEV</sequence>
<keyword evidence="3" id="KW-1185">Reference proteome</keyword>
<dbReference type="EMBL" id="CAJNOJ010000023">
    <property type="protein sequence ID" value="CAF0856282.1"/>
    <property type="molecule type" value="Genomic_DNA"/>
</dbReference>
<gene>
    <name evidence="1" type="ORF">EDS130_LOCUS7574</name>
    <name evidence="2" type="ORF">XAT740_LOCUS16390</name>
</gene>
<name>A0A814LD17_ADIRI</name>
<proteinExistence type="predicted"/>
<evidence type="ECO:0000313" key="3">
    <source>
        <dbReference type="Proteomes" id="UP000663828"/>
    </source>
</evidence>
<accession>A0A814LD17</accession>
<dbReference type="AlphaFoldDB" id="A0A814LD17"/>
<protein>
    <submittedName>
        <fullName evidence="2">Uncharacterized protein</fullName>
    </submittedName>
</protein>
<organism evidence="2 3">
    <name type="scientific">Adineta ricciae</name>
    <name type="common">Rotifer</name>
    <dbReference type="NCBI Taxonomy" id="249248"/>
    <lineage>
        <taxon>Eukaryota</taxon>
        <taxon>Metazoa</taxon>
        <taxon>Spiralia</taxon>
        <taxon>Gnathifera</taxon>
        <taxon>Rotifera</taxon>
        <taxon>Eurotatoria</taxon>
        <taxon>Bdelloidea</taxon>
        <taxon>Adinetida</taxon>
        <taxon>Adinetidae</taxon>
        <taxon>Adineta</taxon>
    </lineage>
</organism>
<evidence type="ECO:0000313" key="2">
    <source>
        <dbReference type="EMBL" id="CAF1063033.1"/>
    </source>
</evidence>
<reference evidence="2" key="1">
    <citation type="submission" date="2021-02" db="EMBL/GenBank/DDBJ databases">
        <authorList>
            <person name="Nowell W R."/>
        </authorList>
    </citation>
    <scope>NUCLEOTIDE SEQUENCE</scope>
</reference>
<dbReference type="Proteomes" id="UP000663852">
    <property type="component" value="Unassembled WGS sequence"/>
</dbReference>
<evidence type="ECO:0000313" key="1">
    <source>
        <dbReference type="EMBL" id="CAF0856282.1"/>
    </source>
</evidence>
<dbReference type="EMBL" id="CAJNOR010001043">
    <property type="protein sequence ID" value="CAF1063033.1"/>
    <property type="molecule type" value="Genomic_DNA"/>
</dbReference>